<sequence length="172" mass="18344">MLISLFICGAEIEDAVIVLRKVTDMSHTVANLTTQYETMTTDDASLVLAATLLVMNPYSTSTAELIVSEISVGSGGTGTVVWSCGLNRTPRALNSTVTVPSTTNSDTTSYLIYGESWYTYTPVVISTVIPGFAIPDLPMYESLYMVPRQSTSIPLTIGTGSSDVTCNYPSSS</sequence>
<reference evidence="1 2" key="1">
    <citation type="submission" date="2019-07" db="EMBL/GenBank/DDBJ databases">
        <title>Whole genome shotgun sequence of Acetobacter oeni NBRC 105207.</title>
        <authorList>
            <person name="Hosoyama A."/>
            <person name="Uohara A."/>
            <person name="Ohji S."/>
            <person name="Ichikawa N."/>
        </authorList>
    </citation>
    <scope>NUCLEOTIDE SEQUENCE [LARGE SCALE GENOMIC DNA]</scope>
    <source>
        <strain evidence="1 2">NBRC 105207</strain>
    </source>
</reference>
<name>A0A511XNC5_9PROT</name>
<dbReference type="Proteomes" id="UP000321746">
    <property type="component" value="Unassembled WGS sequence"/>
</dbReference>
<gene>
    <name evidence="1" type="ORF">AOE01nite_26630</name>
</gene>
<comment type="caution">
    <text evidence="1">The sequence shown here is derived from an EMBL/GenBank/DDBJ whole genome shotgun (WGS) entry which is preliminary data.</text>
</comment>
<organism evidence="1 2">
    <name type="scientific">Acetobacter oeni</name>
    <dbReference type="NCBI Taxonomy" id="304077"/>
    <lineage>
        <taxon>Bacteria</taxon>
        <taxon>Pseudomonadati</taxon>
        <taxon>Pseudomonadota</taxon>
        <taxon>Alphaproteobacteria</taxon>
        <taxon>Acetobacterales</taxon>
        <taxon>Acetobacteraceae</taxon>
        <taxon>Acetobacter</taxon>
    </lineage>
</organism>
<evidence type="ECO:0000313" key="1">
    <source>
        <dbReference type="EMBL" id="GEN64439.1"/>
    </source>
</evidence>
<keyword evidence="2" id="KW-1185">Reference proteome</keyword>
<dbReference type="AlphaFoldDB" id="A0A511XNC5"/>
<proteinExistence type="predicted"/>
<dbReference type="EMBL" id="BJYG01000042">
    <property type="protein sequence ID" value="GEN64439.1"/>
    <property type="molecule type" value="Genomic_DNA"/>
</dbReference>
<dbReference type="RefSeq" id="WP_242011930.1">
    <property type="nucleotide sequence ID" value="NZ_JACIDL010000012.1"/>
</dbReference>
<protein>
    <submittedName>
        <fullName evidence="1">Uncharacterized protein</fullName>
    </submittedName>
</protein>
<evidence type="ECO:0000313" key="2">
    <source>
        <dbReference type="Proteomes" id="UP000321746"/>
    </source>
</evidence>
<accession>A0A511XNC5</accession>